<dbReference type="InterPro" id="IPR000719">
    <property type="entry name" value="Prot_kinase_dom"/>
</dbReference>
<dbReference type="InterPro" id="IPR050117">
    <property type="entry name" value="MAPK"/>
</dbReference>
<dbReference type="SUPFAM" id="SSF56112">
    <property type="entry name" value="Protein kinase-like (PK-like)"/>
    <property type="match status" value="1"/>
</dbReference>
<feature type="region of interest" description="Disordered" evidence="3">
    <location>
        <begin position="1"/>
        <end position="66"/>
    </location>
</feature>
<feature type="domain" description="Protein kinase" evidence="4">
    <location>
        <begin position="1"/>
        <end position="353"/>
    </location>
</feature>
<sequence length="357" mass="39167">TGTAPKEISTSVFLTPKKRKRSEEVNDDENTMSRKLPCKNGLRMSPRRPLQSIGKNFGQGENVPSQNVLASPTRKPLGNYQGGNVSFNQNILNNPSKHTPSNVNAGEFRILEPKQRTAGGLIVRVHNSKVVPSPISTPVTVARNGPHRRPLFTPDPQKRLVSPLPPPSTPSLPPPSSQLSAATPTPLTPSVPKGCTCQAMSKVCRYCLAQKPYFAPRAGTPGFRPPEVLLKSHQQTTAVDMWAAGVILLCIASGCYPFFRAPDDITALAEIMTVFGTTRLEHVASKLGRRITCSNRRNAMDLKILSERLRFRGEPKPTKESLPNDAYDLLNQLLDLDPKTRITAEEALLHPFFKEAS</sequence>
<dbReference type="SMART" id="SM00220">
    <property type="entry name" value="S_TKc"/>
    <property type="match status" value="1"/>
</dbReference>
<keyword evidence="6" id="KW-1185">Reference proteome</keyword>
<evidence type="ECO:0000313" key="5">
    <source>
        <dbReference type="EMBL" id="KAG8233007.1"/>
    </source>
</evidence>
<evidence type="ECO:0000259" key="4">
    <source>
        <dbReference type="PROSITE" id="PS50011"/>
    </source>
</evidence>
<comment type="caution">
    <text evidence="5">The sequence shown here is derived from an EMBL/GenBank/DDBJ whole genome shotgun (WGS) entry which is preliminary data.</text>
</comment>
<protein>
    <recommendedName>
        <fullName evidence="4">Protein kinase domain-containing protein</fullName>
    </recommendedName>
</protein>
<reference evidence="5" key="2">
    <citation type="submission" date="2017-10" db="EMBL/GenBank/DDBJ databases">
        <title>Ladona fulva Genome sequencing and assembly.</title>
        <authorList>
            <person name="Murali S."/>
            <person name="Richards S."/>
            <person name="Bandaranaike D."/>
            <person name="Bellair M."/>
            <person name="Blankenburg K."/>
            <person name="Chao H."/>
            <person name="Dinh H."/>
            <person name="Doddapaneni H."/>
            <person name="Dugan-Rocha S."/>
            <person name="Elkadiri S."/>
            <person name="Gnanaolivu R."/>
            <person name="Hernandez B."/>
            <person name="Skinner E."/>
            <person name="Javaid M."/>
            <person name="Lee S."/>
            <person name="Li M."/>
            <person name="Ming W."/>
            <person name="Munidasa M."/>
            <person name="Muniz J."/>
            <person name="Nguyen L."/>
            <person name="Hughes D."/>
            <person name="Osuji N."/>
            <person name="Pu L.-L."/>
            <person name="Puazo M."/>
            <person name="Qu C."/>
            <person name="Quiroz J."/>
            <person name="Raj R."/>
            <person name="Weissenberger G."/>
            <person name="Xin Y."/>
            <person name="Zou X."/>
            <person name="Han Y."/>
            <person name="Worley K."/>
            <person name="Muzny D."/>
            <person name="Gibbs R."/>
        </authorList>
    </citation>
    <scope>NUCLEOTIDE SEQUENCE</scope>
    <source>
        <strain evidence="5">Sampled in the wild</strain>
    </source>
</reference>
<dbReference type="OrthoDB" id="10020333at2759"/>
<keyword evidence="2" id="KW-0067">ATP-binding</keyword>
<keyword evidence="1" id="KW-0547">Nucleotide-binding</keyword>
<name>A0A8K0KEJ1_LADFU</name>
<feature type="compositionally biased region" description="Pro residues" evidence="3">
    <location>
        <begin position="163"/>
        <end position="176"/>
    </location>
</feature>
<dbReference type="Pfam" id="PF00069">
    <property type="entry name" value="Pkinase"/>
    <property type="match status" value="1"/>
</dbReference>
<dbReference type="AlphaFoldDB" id="A0A8K0KEJ1"/>
<accession>A0A8K0KEJ1</accession>
<feature type="non-terminal residue" evidence="5">
    <location>
        <position position="357"/>
    </location>
</feature>
<evidence type="ECO:0000256" key="3">
    <source>
        <dbReference type="SAM" id="MobiDB-lite"/>
    </source>
</evidence>
<reference evidence="5" key="1">
    <citation type="submission" date="2013-04" db="EMBL/GenBank/DDBJ databases">
        <authorList>
            <person name="Qu J."/>
            <person name="Murali S.C."/>
            <person name="Bandaranaike D."/>
            <person name="Bellair M."/>
            <person name="Blankenburg K."/>
            <person name="Chao H."/>
            <person name="Dinh H."/>
            <person name="Doddapaneni H."/>
            <person name="Downs B."/>
            <person name="Dugan-Rocha S."/>
            <person name="Elkadiri S."/>
            <person name="Gnanaolivu R.D."/>
            <person name="Hernandez B."/>
            <person name="Javaid M."/>
            <person name="Jayaseelan J.C."/>
            <person name="Lee S."/>
            <person name="Li M."/>
            <person name="Ming W."/>
            <person name="Munidasa M."/>
            <person name="Muniz J."/>
            <person name="Nguyen L."/>
            <person name="Ongeri F."/>
            <person name="Osuji N."/>
            <person name="Pu L.-L."/>
            <person name="Puazo M."/>
            <person name="Qu C."/>
            <person name="Quiroz J."/>
            <person name="Raj R."/>
            <person name="Weissenberger G."/>
            <person name="Xin Y."/>
            <person name="Zou X."/>
            <person name="Han Y."/>
            <person name="Richards S."/>
            <person name="Worley K."/>
            <person name="Muzny D."/>
            <person name="Gibbs R."/>
        </authorList>
    </citation>
    <scope>NUCLEOTIDE SEQUENCE</scope>
    <source>
        <strain evidence="5">Sampled in the wild</strain>
    </source>
</reference>
<dbReference type="PROSITE" id="PS50011">
    <property type="entry name" value="PROTEIN_KINASE_DOM"/>
    <property type="match status" value="1"/>
</dbReference>
<proteinExistence type="predicted"/>
<dbReference type="GO" id="GO:0004672">
    <property type="term" value="F:protein kinase activity"/>
    <property type="evidence" value="ECO:0007669"/>
    <property type="project" value="InterPro"/>
</dbReference>
<gene>
    <name evidence="5" type="ORF">J437_LFUL013796</name>
</gene>
<dbReference type="GO" id="GO:0005524">
    <property type="term" value="F:ATP binding"/>
    <property type="evidence" value="ECO:0007669"/>
    <property type="project" value="UniProtKB-KW"/>
</dbReference>
<feature type="region of interest" description="Disordered" evidence="3">
    <location>
        <begin position="135"/>
        <end position="190"/>
    </location>
</feature>
<evidence type="ECO:0000256" key="1">
    <source>
        <dbReference type="ARBA" id="ARBA00022741"/>
    </source>
</evidence>
<dbReference type="Proteomes" id="UP000792457">
    <property type="component" value="Unassembled WGS sequence"/>
</dbReference>
<dbReference type="EMBL" id="KZ308680">
    <property type="protein sequence ID" value="KAG8233007.1"/>
    <property type="molecule type" value="Genomic_DNA"/>
</dbReference>
<evidence type="ECO:0000313" key="6">
    <source>
        <dbReference type="Proteomes" id="UP000792457"/>
    </source>
</evidence>
<evidence type="ECO:0000256" key="2">
    <source>
        <dbReference type="ARBA" id="ARBA00022840"/>
    </source>
</evidence>
<dbReference type="InterPro" id="IPR011009">
    <property type="entry name" value="Kinase-like_dom_sf"/>
</dbReference>
<organism evidence="5 6">
    <name type="scientific">Ladona fulva</name>
    <name type="common">Scarce chaser dragonfly</name>
    <name type="synonym">Libellula fulva</name>
    <dbReference type="NCBI Taxonomy" id="123851"/>
    <lineage>
        <taxon>Eukaryota</taxon>
        <taxon>Metazoa</taxon>
        <taxon>Ecdysozoa</taxon>
        <taxon>Arthropoda</taxon>
        <taxon>Hexapoda</taxon>
        <taxon>Insecta</taxon>
        <taxon>Pterygota</taxon>
        <taxon>Palaeoptera</taxon>
        <taxon>Odonata</taxon>
        <taxon>Epiprocta</taxon>
        <taxon>Anisoptera</taxon>
        <taxon>Libelluloidea</taxon>
        <taxon>Libellulidae</taxon>
        <taxon>Ladona</taxon>
    </lineage>
</organism>
<dbReference type="Gene3D" id="1.10.510.10">
    <property type="entry name" value="Transferase(Phosphotransferase) domain 1"/>
    <property type="match status" value="1"/>
</dbReference>
<dbReference type="PANTHER" id="PTHR24055">
    <property type="entry name" value="MITOGEN-ACTIVATED PROTEIN KINASE"/>
    <property type="match status" value="1"/>
</dbReference>
<feature type="compositionally biased region" description="Polar residues" evidence="3">
    <location>
        <begin position="1"/>
        <end position="13"/>
    </location>
</feature>